<evidence type="ECO:0000313" key="2">
    <source>
        <dbReference type="Proteomes" id="UP001165064"/>
    </source>
</evidence>
<keyword evidence="2" id="KW-1185">Reference proteome</keyword>
<gene>
    <name evidence="1" type="ORF">Amon02_001167300</name>
</gene>
<accession>A0ACB5U6K6</accession>
<organism evidence="1 2">
    <name type="scientific">Ambrosiozyma monospora</name>
    <name type="common">Yeast</name>
    <name type="synonym">Endomycopsis monosporus</name>
    <dbReference type="NCBI Taxonomy" id="43982"/>
    <lineage>
        <taxon>Eukaryota</taxon>
        <taxon>Fungi</taxon>
        <taxon>Dikarya</taxon>
        <taxon>Ascomycota</taxon>
        <taxon>Saccharomycotina</taxon>
        <taxon>Pichiomycetes</taxon>
        <taxon>Pichiales</taxon>
        <taxon>Pichiaceae</taxon>
        <taxon>Ambrosiozyma</taxon>
    </lineage>
</organism>
<protein>
    <submittedName>
        <fullName evidence="1">Unnamed protein product</fullName>
    </submittedName>
</protein>
<sequence length="294" mass="33505">MRAKAAKIARSVLDSQYFTEIETPLLFKSTPEGAKEFLVPTRKKGFFYALPQSPQQYKQLLMASGFKGYYQIAKCFRDEDLRADRQPEFTQIDLEMSFGKAEDVQHVVEELVTSIWSGVRNLPLYRVEGDSELVELKPGDKFPKLNYADALSKYGIDKPDLRSSLTFADVSSFFEGSMNSDFSVTEACVLKGALKYKKLPSQLFAANEYKVRKPYIFKITDENALNNWLEKFPLKLKSDLDVKALNTKLNLSVGDVVAVSDRSGLPYENPTPLGRFRQLAIQGFPNEWKRRISY</sequence>
<dbReference type="Proteomes" id="UP001165064">
    <property type="component" value="Unassembled WGS sequence"/>
</dbReference>
<reference evidence="1" key="1">
    <citation type="submission" date="2023-04" db="EMBL/GenBank/DDBJ databases">
        <title>Ambrosiozyma monospora NBRC 10751.</title>
        <authorList>
            <person name="Ichikawa N."/>
            <person name="Sato H."/>
            <person name="Tonouchi N."/>
        </authorList>
    </citation>
    <scope>NUCLEOTIDE SEQUENCE</scope>
    <source>
        <strain evidence="1">NBRC 10751</strain>
    </source>
</reference>
<comment type="caution">
    <text evidence="1">The sequence shown here is derived from an EMBL/GenBank/DDBJ whole genome shotgun (WGS) entry which is preliminary data.</text>
</comment>
<evidence type="ECO:0000313" key="1">
    <source>
        <dbReference type="EMBL" id="GMF03111.1"/>
    </source>
</evidence>
<proteinExistence type="predicted"/>
<name>A0ACB5U6K6_AMBMO</name>
<dbReference type="EMBL" id="BSXS01012841">
    <property type="protein sequence ID" value="GMF03111.1"/>
    <property type="molecule type" value="Genomic_DNA"/>
</dbReference>